<protein>
    <recommendedName>
        <fullName evidence="2">Dymeclin</fullName>
    </recommendedName>
</protein>
<dbReference type="PANTHER" id="PTHR12895:SF9">
    <property type="entry name" value="DYMECLIN"/>
    <property type="match status" value="1"/>
</dbReference>
<dbReference type="Pfam" id="PF09742">
    <property type="entry name" value="Dymeclin"/>
    <property type="match status" value="1"/>
</dbReference>
<evidence type="ECO:0000313" key="5">
    <source>
        <dbReference type="EMBL" id="RWS15526.1"/>
    </source>
</evidence>
<keyword evidence="3" id="KW-0519">Myristate</keyword>
<evidence type="ECO:0000256" key="1">
    <source>
        <dbReference type="ARBA" id="ARBA00010603"/>
    </source>
</evidence>
<gene>
    <name evidence="5" type="ORF">B4U79_01766</name>
</gene>
<dbReference type="Proteomes" id="UP000285301">
    <property type="component" value="Unassembled WGS sequence"/>
</dbReference>
<dbReference type="AlphaFoldDB" id="A0A3S3QXH6"/>
<accession>A0A3S3QXH6</accession>
<sequence>MGVTSSSLSNLKESPDLIKFTSVENIQANDPFWDSLLTFTFKNPLRNCDESRALEDKIAPLLERLLQNNPISLNVGSLVKVFINKVLHLISLSNDDNKYNLALCQTYNCLYILRCCAKHFVQTLTEDNVLKYFDAKVLVDGKTYTEESGTVIVEQLISTLIETIVDIPVNKVTYFLHVESINTLLVLLSVQMYSVRPANKSVIYKCMMQKKCAIHALLLTKCLLTNFVKQEIAPKDEGGSLILGLASGFWNALTFGYSKSDNDNASSAILAHLSLLLLLIITNHCTNETNPYREALFTCCDKNINSEGGDHVVSGFKIEFSKLLDILCAHQNDDQATLLLYMLLHRNSSFRTFVLSRTSDLDALVIPILKILYNSGQRSSHHIYMALIILLILSEDSLFNESVHDIVLKKVEWYKERVLSDITLGGLTILVIIRTIQYNICRTRDKFLHTNLLATLANMSNYFRRLNPYVCQKIVVLFEKISKRMNRILNQLHQNYNGGNTDQSDQDTDVASIAGSGDVMHDLSIYEEVLRMLLEIINACLASQLTHNPNLIYTLLYNRHVFEPFQTHPSFQDIVMNIETVLTYYANRIEGKERTLSVSEVYEIIQHSSLQWPADRLKKFPELKFRYVEDDQPEEFFIPYIWSLVYRSSGVCKMDELLRVKDVKFTAEEYLRRLFGKLPSIFNCGTGACCE</sequence>
<evidence type="ECO:0000313" key="6">
    <source>
        <dbReference type="Proteomes" id="UP000285301"/>
    </source>
</evidence>
<name>A0A3S3QXH6_9ACAR</name>
<dbReference type="STRING" id="1965070.A0A3S3QXH6"/>
<dbReference type="EMBL" id="NCKU01000434">
    <property type="protein sequence ID" value="RWS15526.1"/>
    <property type="molecule type" value="Genomic_DNA"/>
</dbReference>
<evidence type="ECO:0000256" key="2">
    <source>
        <dbReference type="ARBA" id="ARBA00015736"/>
    </source>
</evidence>
<keyword evidence="4" id="KW-0449">Lipoprotein</keyword>
<dbReference type="PANTHER" id="PTHR12895">
    <property type="entry name" value="DYMECLIN"/>
    <property type="match status" value="1"/>
</dbReference>
<dbReference type="GO" id="GO:0007030">
    <property type="term" value="P:Golgi organization"/>
    <property type="evidence" value="ECO:0007669"/>
    <property type="project" value="TreeGrafter"/>
</dbReference>
<keyword evidence="6" id="KW-1185">Reference proteome</keyword>
<proteinExistence type="inferred from homology"/>
<evidence type="ECO:0000256" key="4">
    <source>
        <dbReference type="ARBA" id="ARBA00023288"/>
    </source>
</evidence>
<organism evidence="5 6">
    <name type="scientific">Dinothrombium tinctorium</name>
    <dbReference type="NCBI Taxonomy" id="1965070"/>
    <lineage>
        <taxon>Eukaryota</taxon>
        <taxon>Metazoa</taxon>
        <taxon>Ecdysozoa</taxon>
        <taxon>Arthropoda</taxon>
        <taxon>Chelicerata</taxon>
        <taxon>Arachnida</taxon>
        <taxon>Acari</taxon>
        <taxon>Acariformes</taxon>
        <taxon>Trombidiformes</taxon>
        <taxon>Prostigmata</taxon>
        <taxon>Anystina</taxon>
        <taxon>Parasitengona</taxon>
        <taxon>Trombidioidea</taxon>
        <taxon>Trombidiidae</taxon>
        <taxon>Dinothrombium</taxon>
    </lineage>
</organism>
<evidence type="ECO:0000256" key="3">
    <source>
        <dbReference type="ARBA" id="ARBA00022707"/>
    </source>
</evidence>
<reference evidence="5 6" key="1">
    <citation type="journal article" date="2018" name="Gigascience">
        <title>Genomes of trombidid mites reveal novel predicted allergens and laterally-transferred genes associated with secondary metabolism.</title>
        <authorList>
            <person name="Dong X."/>
            <person name="Chaisiri K."/>
            <person name="Xia D."/>
            <person name="Armstrong S.D."/>
            <person name="Fang Y."/>
            <person name="Donnelly M.J."/>
            <person name="Kadowaki T."/>
            <person name="McGarry J.W."/>
            <person name="Darby A.C."/>
            <person name="Makepeace B.L."/>
        </authorList>
    </citation>
    <scope>NUCLEOTIDE SEQUENCE [LARGE SCALE GENOMIC DNA]</scope>
    <source>
        <strain evidence="5">UoL-WK</strain>
    </source>
</reference>
<comment type="caution">
    <text evidence="5">The sequence shown here is derived from an EMBL/GenBank/DDBJ whole genome shotgun (WGS) entry which is preliminary data.</text>
</comment>
<dbReference type="GO" id="GO:0005794">
    <property type="term" value="C:Golgi apparatus"/>
    <property type="evidence" value="ECO:0007669"/>
    <property type="project" value="TreeGrafter"/>
</dbReference>
<dbReference type="InterPro" id="IPR019142">
    <property type="entry name" value="Dymeclin"/>
</dbReference>
<dbReference type="OrthoDB" id="10253409at2759"/>
<comment type="similarity">
    <text evidence="1">Belongs to the dymeclin family.</text>
</comment>